<evidence type="ECO:0000313" key="2">
    <source>
        <dbReference type="EMBL" id="SFB75028.1"/>
    </source>
</evidence>
<evidence type="ECO:0000256" key="1">
    <source>
        <dbReference type="SAM" id="MobiDB-lite"/>
    </source>
</evidence>
<gene>
    <name evidence="2" type="ORF">SAMN05444422_101713</name>
</gene>
<proteinExistence type="predicted"/>
<dbReference type="AlphaFoldDB" id="A0A1I1DPR5"/>
<sequence>MCHSRRTVPLLTVGFFCLMALLAGPAIAAGGAVDAGSSDRVAENVGQVDEAQAEANANTTARETQGCFTGGSSFTIGSSDDTHIWVRLHLGPLTDSGTAFGGELVGSAEGAATIEVAAGAEYVADGVDTLLRDPLEAFAVVTGFEFRLPVFDDLGSGGLEEERTPTVDTTAENGSSDDIVLEGPFDTLEC</sequence>
<dbReference type="InterPro" id="IPR055756">
    <property type="entry name" value="DUF7332"/>
</dbReference>
<dbReference type="EMBL" id="FOKW01000001">
    <property type="protein sequence ID" value="SFB75028.1"/>
    <property type="molecule type" value="Genomic_DNA"/>
</dbReference>
<feature type="region of interest" description="Disordered" evidence="1">
    <location>
        <begin position="155"/>
        <end position="176"/>
    </location>
</feature>
<accession>A0A1I1DPR5</accession>
<evidence type="ECO:0000313" key="3">
    <source>
        <dbReference type="Proteomes" id="UP000199161"/>
    </source>
</evidence>
<organism evidence="2 3">
    <name type="scientific">Natronobacterium haloterrestre</name>
    <name type="common">Halobiforma haloterrestris</name>
    <dbReference type="NCBI Taxonomy" id="148448"/>
    <lineage>
        <taxon>Archaea</taxon>
        <taxon>Methanobacteriati</taxon>
        <taxon>Methanobacteriota</taxon>
        <taxon>Stenosarchaea group</taxon>
        <taxon>Halobacteria</taxon>
        <taxon>Halobacteriales</taxon>
        <taxon>Natrialbaceae</taxon>
        <taxon>Natronobacterium</taxon>
    </lineage>
</organism>
<reference evidence="3" key="1">
    <citation type="submission" date="2016-10" db="EMBL/GenBank/DDBJ databases">
        <authorList>
            <person name="Varghese N."/>
            <person name="Submissions S."/>
        </authorList>
    </citation>
    <scope>NUCLEOTIDE SEQUENCE [LARGE SCALE GENOMIC DNA]</scope>
    <source>
        <strain evidence="3">DSM 13078</strain>
    </source>
</reference>
<dbReference type="Pfam" id="PF24019">
    <property type="entry name" value="DUF7332"/>
    <property type="match status" value="1"/>
</dbReference>
<feature type="compositionally biased region" description="Polar residues" evidence="1">
    <location>
        <begin position="166"/>
        <end position="176"/>
    </location>
</feature>
<keyword evidence="3" id="KW-1185">Reference proteome</keyword>
<name>A0A1I1DPR5_NATHA</name>
<dbReference type="OrthoDB" id="205221at2157"/>
<dbReference type="Proteomes" id="UP000199161">
    <property type="component" value="Unassembled WGS sequence"/>
</dbReference>
<dbReference type="RefSeq" id="WP_089785362.1">
    <property type="nucleotide sequence ID" value="NZ_FOKW01000001.1"/>
</dbReference>
<protein>
    <submittedName>
        <fullName evidence="2">Uncharacterized protein</fullName>
    </submittedName>
</protein>